<reference evidence="5 6" key="1">
    <citation type="submission" date="2019-11" db="EMBL/GenBank/DDBJ databases">
        <authorList>
            <person name="Jiang L.-Q."/>
        </authorList>
    </citation>
    <scope>NUCLEOTIDE SEQUENCE [LARGE SCALE GENOMIC DNA]</scope>
    <source>
        <strain evidence="5 6">YIM 132087</strain>
    </source>
</reference>
<evidence type="ECO:0000256" key="3">
    <source>
        <dbReference type="ARBA" id="ARBA00023163"/>
    </source>
</evidence>
<evidence type="ECO:0000256" key="1">
    <source>
        <dbReference type="ARBA" id="ARBA00023015"/>
    </source>
</evidence>
<dbReference type="PRINTS" id="PR00038">
    <property type="entry name" value="HTHLUXR"/>
</dbReference>
<dbReference type="Proteomes" id="UP000460221">
    <property type="component" value="Unassembled WGS sequence"/>
</dbReference>
<comment type="caution">
    <text evidence="5">The sequence shown here is derived from an EMBL/GenBank/DDBJ whole genome shotgun (WGS) entry which is preliminary data.</text>
</comment>
<proteinExistence type="predicted"/>
<dbReference type="PANTHER" id="PTHR44688:SF16">
    <property type="entry name" value="DNA-BINDING TRANSCRIPTIONAL ACTIVATOR DEVR_DOSR"/>
    <property type="match status" value="1"/>
</dbReference>
<evidence type="ECO:0000313" key="6">
    <source>
        <dbReference type="Proteomes" id="UP000460221"/>
    </source>
</evidence>
<organism evidence="5 6">
    <name type="scientific">Nakamurella alba</name>
    <dbReference type="NCBI Taxonomy" id="2665158"/>
    <lineage>
        <taxon>Bacteria</taxon>
        <taxon>Bacillati</taxon>
        <taxon>Actinomycetota</taxon>
        <taxon>Actinomycetes</taxon>
        <taxon>Nakamurellales</taxon>
        <taxon>Nakamurellaceae</taxon>
        <taxon>Nakamurella</taxon>
    </lineage>
</organism>
<dbReference type="PROSITE" id="PS00622">
    <property type="entry name" value="HTH_LUXR_1"/>
    <property type="match status" value="1"/>
</dbReference>
<evidence type="ECO:0000259" key="4">
    <source>
        <dbReference type="PROSITE" id="PS50043"/>
    </source>
</evidence>
<dbReference type="SUPFAM" id="SSF46894">
    <property type="entry name" value="C-terminal effector domain of the bipartite response regulators"/>
    <property type="match status" value="1"/>
</dbReference>
<keyword evidence="3" id="KW-0804">Transcription</keyword>
<protein>
    <recommendedName>
        <fullName evidence="4">HTH luxR-type domain-containing protein</fullName>
    </recommendedName>
</protein>
<dbReference type="PROSITE" id="PS50043">
    <property type="entry name" value="HTH_LUXR_2"/>
    <property type="match status" value="1"/>
</dbReference>
<feature type="domain" description="HTH luxR-type" evidence="4">
    <location>
        <begin position="766"/>
        <end position="830"/>
    </location>
</feature>
<gene>
    <name evidence="5" type="ORF">GIS00_13365</name>
</gene>
<keyword evidence="2" id="KW-0238">DNA-binding</keyword>
<name>A0A7K1FNP1_9ACTN</name>
<evidence type="ECO:0000313" key="5">
    <source>
        <dbReference type="EMBL" id="MTD14929.1"/>
    </source>
</evidence>
<dbReference type="AlphaFoldDB" id="A0A7K1FNP1"/>
<dbReference type="Gene3D" id="1.10.10.10">
    <property type="entry name" value="Winged helix-like DNA-binding domain superfamily/Winged helix DNA-binding domain"/>
    <property type="match status" value="1"/>
</dbReference>
<dbReference type="InterPro" id="IPR036388">
    <property type="entry name" value="WH-like_DNA-bd_sf"/>
</dbReference>
<dbReference type="PANTHER" id="PTHR44688">
    <property type="entry name" value="DNA-BINDING TRANSCRIPTIONAL ACTIVATOR DEVR_DOSR"/>
    <property type="match status" value="1"/>
</dbReference>
<dbReference type="InterPro" id="IPR000792">
    <property type="entry name" value="Tscrpt_reg_LuxR_C"/>
</dbReference>
<dbReference type="EMBL" id="WLYK01000005">
    <property type="protein sequence ID" value="MTD14929.1"/>
    <property type="molecule type" value="Genomic_DNA"/>
</dbReference>
<dbReference type="GO" id="GO:0006355">
    <property type="term" value="P:regulation of DNA-templated transcription"/>
    <property type="evidence" value="ECO:0007669"/>
    <property type="project" value="InterPro"/>
</dbReference>
<dbReference type="Pfam" id="PF00196">
    <property type="entry name" value="GerE"/>
    <property type="match status" value="1"/>
</dbReference>
<dbReference type="GO" id="GO:0003677">
    <property type="term" value="F:DNA binding"/>
    <property type="evidence" value="ECO:0007669"/>
    <property type="project" value="UniProtKB-KW"/>
</dbReference>
<keyword evidence="1" id="KW-0805">Transcription regulation</keyword>
<dbReference type="SMART" id="SM00421">
    <property type="entry name" value="HTH_LUXR"/>
    <property type="match status" value="1"/>
</dbReference>
<dbReference type="CDD" id="cd06170">
    <property type="entry name" value="LuxR_C_like"/>
    <property type="match status" value="1"/>
</dbReference>
<sequence length="830" mass="85979">MNGADRATHIEAIAAAVRPTPTAGRVIAVHGGPGVGTTSAVRAAIGAALFDAGAVVALRAEEIRRHVPFGVLAPLLPEGTARTSATLLDTVDELCAAGDLIVWIDDAQYVDPASAAALAVLADATRSLPLSLVLSGSGPEVALGTAGTVGAAPDLEVDLGSSDGPVPALPDLPDGILQLLRVLAVVGTGTDQPTLARLAGTSGPLVGRSLAPALAAGVVIRQDGLLTFAHARDRTGLLDDLSGTERADLHRTVAEVLAATGGDPALAAEHRRRAGDPGAVAALRELAADWQVLAPEGAADLLAQALVAEPDRDADTVTADRAEALMLAGRGVEAEDLVRSRLPLVRDPRMAGRMSTISLRSLVNRGNMPVALAEIEILLQRAGLPAEAARELRALRLWVLVLAGRLPEARKLLDVELDAVPESDRDLVAVTAQSSLLWLSGRPADALRVLPVAHAAPADADGSGPGDALTGPVWPAQYVSALQGPAAGLTVAAAGRATSDSRNARWVLPFHDFVIGGLRFAAGDWDDAAAIFDSALAAARDTGTGWTALAAAGRTLIDVHRGDLGAARDRIDGLERRRVPTQFGMDGVALASLAMAEAGLYADDSRPLDEQARGMVVLAAQAAWRDCIDRGGVLWAARIAPYVARLADEHLRLAIAAHLGAHRSHLPEAGPAADLAAGLARVDPATTAAAAEEFSRIGLPLFAAAAHEETGLLAARTGDITTAGRALRTALDLYHRLGAETDEQRLRIRAHRIGARPGGARTRKRPASGWEALTPTEVTVADMIKDGLTNPEIARRLFLSPRTVQTHVSHVLAKTGLRSRVEIAAALVKG</sequence>
<dbReference type="InterPro" id="IPR016032">
    <property type="entry name" value="Sig_transdc_resp-reg_C-effctor"/>
</dbReference>
<dbReference type="RefSeq" id="WP_154768924.1">
    <property type="nucleotide sequence ID" value="NZ_WLYK01000005.1"/>
</dbReference>
<accession>A0A7K1FNP1</accession>
<evidence type="ECO:0000256" key="2">
    <source>
        <dbReference type="ARBA" id="ARBA00023125"/>
    </source>
</evidence>
<keyword evidence="6" id="KW-1185">Reference proteome</keyword>